<evidence type="ECO:0000313" key="2">
    <source>
        <dbReference type="EMBL" id="GAA2111680.1"/>
    </source>
</evidence>
<sequence>MHPIFTRAPVLTPGKYPISNIGKQPFVSSTTLNTRPGCLELQRDHEWPPGRSGHRREGGAAWVPGAAQTRVPGTGSAVRRKRPFSHVQVTLRCLSGLLRGTSGEE</sequence>
<comment type="caution">
    <text evidence="2">The sequence shown here is derived from an EMBL/GenBank/DDBJ whole genome shotgun (WGS) entry which is preliminary data.</text>
</comment>
<evidence type="ECO:0000313" key="3">
    <source>
        <dbReference type="Proteomes" id="UP001500443"/>
    </source>
</evidence>
<proteinExistence type="predicted"/>
<organism evidence="2 3">
    <name type="scientific">Streptomyces synnematoformans</name>
    <dbReference type="NCBI Taxonomy" id="415721"/>
    <lineage>
        <taxon>Bacteria</taxon>
        <taxon>Bacillati</taxon>
        <taxon>Actinomycetota</taxon>
        <taxon>Actinomycetes</taxon>
        <taxon>Kitasatosporales</taxon>
        <taxon>Streptomycetaceae</taxon>
        <taxon>Streptomyces</taxon>
    </lineage>
</organism>
<name>A0ABP5J3W6_9ACTN</name>
<keyword evidence="3" id="KW-1185">Reference proteome</keyword>
<feature type="region of interest" description="Disordered" evidence="1">
    <location>
        <begin position="41"/>
        <end position="60"/>
    </location>
</feature>
<accession>A0ABP5J3W6</accession>
<protein>
    <submittedName>
        <fullName evidence="2">Uncharacterized protein</fullName>
    </submittedName>
</protein>
<reference evidence="3" key="1">
    <citation type="journal article" date="2019" name="Int. J. Syst. Evol. Microbiol.">
        <title>The Global Catalogue of Microorganisms (GCM) 10K type strain sequencing project: providing services to taxonomists for standard genome sequencing and annotation.</title>
        <authorList>
            <consortium name="The Broad Institute Genomics Platform"/>
            <consortium name="The Broad Institute Genome Sequencing Center for Infectious Disease"/>
            <person name="Wu L."/>
            <person name="Ma J."/>
        </authorList>
    </citation>
    <scope>NUCLEOTIDE SEQUENCE [LARGE SCALE GENOMIC DNA]</scope>
    <source>
        <strain evidence="3">JCM 15481</strain>
    </source>
</reference>
<dbReference type="EMBL" id="BAAAPF010000013">
    <property type="protein sequence ID" value="GAA2111680.1"/>
    <property type="molecule type" value="Genomic_DNA"/>
</dbReference>
<evidence type="ECO:0000256" key="1">
    <source>
        <dbReference type="SAM" id="MobiDB-lite"/>
    </source>
</evidence>
<dbReference type="Proteomes" id="UP001500443">
    <property type="component" value="Unassembled WGS sequence"/>
</dbReference>
<gene>
    <name evidence="2" type="ORF">GCM10009802_09420</name>
</gene>